<dbReference type="Proteomes" id="UP000738349">
    <property type="component" value="Unassembled WGS sequence"/>
</dbReference>
<protein>
    <submittedName>
        <fullName evidence="3">Uncharacterized protein</fullName>
    </submittedName>
</protein>
<keyword evidence="2" id="KW-0812">Transmembrane</keyword>
<dbReference type="Gene3D" id="1.20.58.340">
    <property type="entry name" value="Magnesium transport protein CorA, transmembrane region"/>
    <property type="match status" value="1"/>
</dbReference>
<feature type="transmembrane region" description="Helical" evidence="2">
    <location>
        <begin position="349"/>
        <end position="372"/>
    </location>
</feature>
<reference evidence="3" key="1">
    <citation type="journal article" date="2021" name="Nat. Commun.">
        <title>Genetic determinants of endophytism in the Arabidopsis root mycobiome.</title>
        <authorList>
            <person name="Mesny F."/>
            <person name="Miyauchi S."/>
            <person name="Thiergart T."/>
            <person name="Pickel B."/>
            <person name="Atanasova L."/>
            <person name="Karlsson M."/>
            <person name="Huettel B."/>
            <person name="Barry K.W."/>
            <person name="Haridas S."/>
            <person name="Chen C."/>
            <person name="Bauer D."/>
            <person name="Andreopoulos W."/>
            <person name="Pangilinan J."/>
            <person name="LaButti K."/>
            <person name="Riley R."/>
            <person name="Lipzen A."/>
            <person name="Clum A."/>
            <person name="Drula E."/>
            <person name="Henrissat B."/>
            <person name="Kohler A."/>
            <person name="Grigoriev I.V."/>
            <person name="Martin F.M."/>
            <person name="Hacquard S."/>
        </authorList>
    </citation>
    <scope>NUCLEOTIDE SEQUENCE</scope>
    <source>
        <strain evidence="3">MPI-CAGE-AT-0147</strain>
    </source>
</reference>
<evidence type="ECO:0000313" key="3">
    <source>
        <dbReference type="EMBL" id="KAH7130837.1"/>
    </source>
</evidence>
<feature type="compositionally biased region" description="Low complexity" evidence="1">
    <location>
        <begin position="152"/>
        <end position="163"/>
    </location>
</feature>
<keyword evidence="2" id="KW-0472">Membrane</keyword>
<gene>
    <name evidence="3" type="ORF">EDB81DRAFT_807573</name>
</gene>
<dbReference type="EMBL" id="JAGMUV010000017">
    <property type="protein sequence ID" value="KAH7130837.1"/>
    <property type="molecule type" value="Genomic_DNA"/>
</dbReference>
<evidence type="ECO:0000313" key="4">
    <source>
        <dbReference type="Proteomes" id="UP000738349"/>
    </source>
</evidence>
<evidence type="ECO:0000256" key="1">
    <source>
        <dbReference type="SAM" id="MobiDB-lite"/>
    </source>
</evidence>
<feature type="transmembrane region" description="Helical" evidence="2">
    <location>
        <begin position="392"/>
        <end position="414"/>
    </location>
</feature>
<feature type="region of interest" description="Disordered" evidence="1">
    <location>
        <begin position="143"/>
        <end position="163"/>
    </location>
</feature>
<name>A0A9P9E4Y7_9HYPO</name>
<accession>A0A9P9E4Y7</accession>
<proteinExistence type="predicted"/>
<keyword evidence="4" id="KW-1185">Reference proteome</keyword>
<organism evidence="3 4">
    <name type="scientific">Dactylonectria macrodidyma</name>
    <dbReference type="NCBI Taxonomy" id="307937"/>
    <lineage>
        <taxon>Eukaryota</taxon>
        <taxon>Fungi</taxon>
        <taxon>Dikarya</taxon>
        <taxon>Ascomycota</taxon>
        <taxon>Pezizomycotina</taxon>
        <taxon>Sordariomycetes</taxon>
        <taxon>Hypocreomycetidae</taxon>
        <taxon>Hypocreales</taxon>
        <taxon>Nectriaceae</taxon>
        <taxon>Dactylonectria</taxon>
    </lineage>
</organism>
<evidence type="ECO:0000256" key="2">
    <source>
        <dbReference type="SAM" id="Phobius"/>
    </source>
</evidence>
<comment type="caution">
    <text evidence="3">The sequence shown here is derived from an EMBL/GenBank/DDBJ whole genome shotgun (WGS) entry which is preliminary data.</text>
</comment>
<keyword evidence="2" id="KW-1133">Transmembrane helix</keyword>
<sequence>MEEVYRHLGSASFKSEQETGLPFHELSRNQTSGELDIRLCDPTQRLPARFDGNSTRLALIVPFSKRQWESPPAEEFSQVLGGFGLRRILSDFGLELAHNYAMSCVAGVAALPPQSKPNGIVDTYTLVYRPKLAAIWSFTRPASSAASTGQPSSTSVSTRNSSSTHFPTQAIILAGKNERDKLGLICKRWKSWDSALTSHAMFPAFLCGLIMSHEVDETQNTIKQQVRQVEVRTGHHNFASRQEQPAAGSMGQLSAKMSGFATKLASTRRKIKVARELQEFMLAHEKKGPAATRVANVAAVTLIEHHAKLMDNRLRMQLLDNEFILERVNIQLNTIFNLIAQEDSISMKALALVALIFLPGNFIAALFSAPLFDWDSANANSMVVATKPQFNLFWAITIPLTVLAFVLYVGWLLFQRRRRQKIVQGFGTVETV</sequence>
<dbReference type="AlphaFoldDB" id="A0A9P9E4Y7"/>
<dbReference type="OrthoDB" id="3642468at2759"/>